<proteinExistence type="inferred from homology"/>
<evidence type="ECO:0000256" key="2">
    <source>
        <dbReference type="ARBA" id="ARBA00006810"/>
    </source>
</evidence>
<dbReference type="GO" id="GO:0005743">
    <property type="term" value="C:mitochondrial inner membrane"/>
    <property type="evidence" value="ECO:0007669"/>
    <property type="project" value="UniProtKB-SubCell"/>
</dbReference>
<dbReference type="NCBIfam" id="TIGR01131">
    <property type="entry name" value="ATP_synt_6_or_A"/>
    <property type="match status" value="1"/>
</dbReference>
<protein>
    <recommendedName>
        <fullName evidence="15">ATP synthase subunit a</fullName>
    </recommendedName>
</protein>
<accession>Q94TJ0</accession>
<keyword evidence="11 16" id="KW-0472">Membrane</keyword>
<feature type="transmembrane region" description="Helical" evidence="16">
    <location>
        <begin position="138"/>
        <end position="158"/>
    </location>
</feature>
<evidence type="ECO:0000256" key="4">
    <source>
        <dbReference type="ARBA" id="ARBA00022547"/>
    </source>
</evidence>
<gene>
    <name evidence="17" type="primary">ATPase 6</name>
</gene>
<keyword evidence="3" id="KW-0813">Transport</keyword>
<evidence type="ECO:0000256" key="10">
    <source>
        <dbReference type="ARBA" id="ARBA00023128"/>
    </source>
</evidence>
<dbReference type="GO" id="GO:0045259">
    <property type="term" value="C:proton-transporting ATP synthase complex"/>
    <property type="evidence" value="ECO:0007669"/>
    <property type="project" value="UniProtKB-KW"/>
</dbReference>
<dbReference type="PANTHER" id="PTHR11410:SF0">
    <property type="entry name" value="ATP SYNTHASE SUBUNIT A"/>
    <property type="match status" value="1"/>
</dbReference>
<dbReference type="Pfam" id="PF00119">
    <property type="entry name" value="ATP-synt_A"/>
    <property type="match status" value="1"/>
</dbReference>
<keyword evidence="9" id="KW-0406">Ion transport</keyword>
<evidence type="ECO:0000256" key="9">
    <source>
        <dbReference type="ARBA" id="ARBA00023065"/>
    </source>
</evidence>
<evidence type="ECO:0000256" key="15">
    <source>
        <dbReference type="RuleBase" id="RU004450"/>
    </source>
</evidence>
<evidence type="ECO:0000256" key="13">
    <source>
        <dbReference type="ARBA" id="ARBA00024169"/>
    </source>
</evidence>
<evidence type="ECO:0000256" key="6">
    <source>
        <dbReference type="ARBA" id="ARBA00022781"/>
    </source>
</evidence>
<dbReference type="SUPFAM" id="SSF81336">
    <property type="entry name" value="F1F0 ATP synthase subunit A"/>
    <property type="match status" value="1"/>
</dbReference>
<dbReference type="EMBL" id="AP002915">
    <property type="protein sequence ID" value="BAB69980.1"/>
    <property type="molecule type" value="Genomic_DNA"/>
</dbReference>
<keyword evidence="5 16" id="KW-0812">Transmembrane</keyword>
<dbReference type="InterPro" id="IPR023011">
    <property type="entry name" value="ATP_synth_F0_asu_AS"/>
</dbReference>
<geneLocation type="mitochondrion" evidence="17"/>
<dbReference type="Gene3D" id="1.20.120.220">
    <property type="entry name" value="ATP synthase, F0 complex, subunit A"/>
    <property type="match status" value="1"/>
</dbReference>
<evidence type="ECO:0000256" key="12">
    <source>
        <dbReference type="ARBA" id="ARBA00023310"/>
    </source>
</evidence>
<dbReference type="GO" id="GO:0046933">
    <property type="term" value="F:proton-transporting ATP synthase activity, rotational mechanism"/>
    <property type="evidence" value="ECO:0007669"/>
    <property type="project" value="TreeGrafter"/>
</dbReference>
<keyword evidence="4" id="KW-0138">CF(0)</keyword>
<evidence type="ECO:0000256" key="3">
    <source>
        <dbReference type="ARBA" id="ARBA00022448"/>
    </source>
</evidence>
<feature type="transmembrane region" description="Helical" evidence="16">
    <location>
        <begin position="68"/>
        <end position="89"/>
    </location>
</feature>
<evidence type="ECO:0000313" key="17">
    <source>
        <dbReference type="EMBL" id="BAB69980.1"/>
    </source>
</evidence>
<keyword evidence="7" id="KW-0999">Mitochondrion inner membrane</keyword>
<evidence type="ECO:0000256" key="8">
    <source>
        <dbReference type="ARBA" id="ARBA00022989"/>
    </source>
</evidence>
<dbReference type="AlphaFoldDB" id="Q94TJ0"/>
<evidence type="ECO:0000256" key="1">
    <source>
        <dbReference type="ARBA" id="ARBA00004448"/>
    </source>
</evidence>
<comment type="similarity">
    <text evidence="2">Belongs to the ATPase A chain family.</text>
</comment>
<comment type="subunit">
    <text evidence="14">Component of the ATP synthase complex composed at least of ATP5F1A/subunit alpha, ATP5F1B/subunit beta, ATP5MC1/subunit c (homooctomer), MT-ATP6/subunit a, MT-ATP8/subunit 8, ATP5ME/subunit e, ATP5MF/subunit f, ATP5MG/subunit g, ATP5MK/subunit k, ATP5MJ/subunit j, ATP5F1C/subunit gamma, ATP5F1D/subunit delta, ATP5F1E/subunit epsilon, ATP5PF/subunit F6, ATP5PB/subunit b, ATP5PD/subunit d, ATP5PO/subunit OSCP. ATP synthase complex consists of a soluble F(1) head domain (subunits alpha(3) and beta(3)) - the catalytic core - and a membrane F(0) domain - the membrane proton channel (subunits c, a, 8, e, f, g, k and j). These two domains are linked by a central stalk (subunits gamma, delta, and epsilon) rotating inside the F1 region and a stationary peripheral stalk (subunits F6, b, d, and OSCP). Interacts with DNAJC30; interaction is direct.</text>
</comment>
<evidence type="ECO:0000256" key="14">
    <source>
        <dbReference type="ARBA" id="ARBA00063051"/>
    </source>
</evidence>
<evidence type="ECO:0000256" key="5">
    <source>
        <dbReference type="ARBA" id="ARBA00022692"/>
    </source>
</evidence>
<dbReference type="PROSITE" id="PS00449">
    <property type="entry name" value="ATPASE_A"/>
    <property type="match status" value="1"/>
</dbReference>
<sequence length="228" mass="24534">MGMGIFAQFASPFLLGIPLLALAVTFPWLILPPTSRQLVDNRFRTLVDWFAGSVTKHLLGPVGPKGHVWAALLVSIIVFIAAHNILGLLPYTFVPTCLLSFNLALAVPIWLATVLMGLRHQPTITFGHLLPEGTPIPLIPLMIVIESFSLLIRPVSLAVRLTANMTAGHLLLKLISTATGAALAKAPELGLLAFPAVVGFSILEVAVAMIQAYVFVLLVTLYMQENIS</sequence>
<dbReference type="PRINTS" id="PR00123">
    <property type="entry name" value="ATPASEA"/>
</dbReference>
<keyword evidence="6" id="KW-0375">Hydrogen ion transport</keyword>
<name>Q94TJ0_CHASL</name>
<evidence type="ECO:0000256" key="16">
    <source>
        <dbReference type="SAM" id="Phobius"/>
    </source>
</evidence>
<evidence type="ECO:0000256" key="7">
    <source>
        <dbReference type="ARBA" id="ARBA00022792"/>
    </source>
</evidence>
<dbReference type="InterPro" id="IPR000568">
    <property type="entry name" value="ATP_synth_F0_asu"/>
</dbReference>
<keyword evidence="10 17" id="KW-0496">Mitochondrion</keyword>
<evidence type="ECO:0000256" key="11">
    <source>
        <dbReference type="ARBA" id="ARBA00023136"/>
    </source>
</evidence>
<comment type="catalytic activity">
    <reaction evidence="13">
        <text>H(+)(in) = H(+)(out)</text>
        <dbReference type="Rhea" id="RHEA:34979"/>
        <dbReference type="ChEBI" id="CHEBI:15378"/>
    </reaction>
</comment>
<dbReference type="CDD" id="cd00310">
    <property type="entry name" value="ATP-synt_Fo_a_6"/>
    <property type="match status" value="1"/>
</dbReference>
<feature type="transmembrane region" description="Helical" evidence="16">
    <location>
        <begin position="96"/>
        <end position="118"/>
    </location>
</feature>
<dbReference type="InterPro" id="IPR045083">
    <property type="entry name" value="ATP_synth_F0_asu_bact/mt"/>
</dbReference>
<feature type="transmembrane region" description="Helical" evidence="16">
    <location>
        <begin position="192"/>
        <end position="222"/>
    </location>
</feature>
<feature type="transmembrane region" description="Helical" evidence="16">
    <location>
        <begin position="170"/>
        <end position="186"/>
    </location>
</feature>
<organism evidence="17">
    <name type="scientific">Chauliodus sloani</name>
    <name type="common">Sloane's viperfish</name>
    <dbReference type="NCBI Taxonomy" id="68509"/>
    <lineage>
        <taxon>Eukaryota</taxon>
        <taxon>Metazoa</taxon>
        <taxon>Chordata</taxon>
        <taxon>Craniata</taxon>
        <taxon>Vertebrata</taxon>
        <taxon>Euteleostomi</taxon>
        <taxon>Actinopterygii</taxon>
        <taxon>Neopterygii</taxon>
        <taxon>Teleostei</taxon>
        <taxon>Stomiati</taxon>
        <taxon>Stomiiformes</taxon>
        <taxon>Stomiidae</taxon>
        <taxon>Chauliodontinae</taxon>
        <taxon>Chauliodus</taxon>
    </lineage>
</organism>
<reference evidence="17" key="1">
    <citation type="journal article" date="2001" name="Mol. Biol. Evol.">
        <title>Mitogenomic exploration of higher teleostean phylogenies: a case study for moderate-scale evolutionary genomics with 38 newly determined complete mitochondrial DNA sequences.</title>
        <authorList>
            <person name="Miya M."/>
            <person name="Kawaguchi A."/>
            <person name="Nishida M."/>
        </authorList>
    </citation>
    <scope>NUCLEOTIDE SEQUENCE</scope>
</reference>
<keyword evidence="12" id="KW-0066">ATP synthesis</keyword>
<keyword evidence="8 16" id="KW-1133">Transmembrane helix</keyword>
<comment type="subcellular location">
    <subcellularLocation>
        <location evidence="1 15">Mitochondrion inner membrane</location>
        <topology evidence="1 15">Multi-pass membrane protein</topology>
    </subcellularLocation>
</comment>
<dbReference type="InterPro" id="IPR035908">
    <property type="entry name" value="F0_ATP_A_sf"/>
</dbReference>
<dbReference type="PANTHER" id="PTHR11410">
    <property type="entry name" value="ATP SYNTHASE SUBUNIT A"/>
    <property type="match status" value="1"/>
</dbReference>